<reference evidence="2 3" key="1">
    <citation type="submission" date="2015-11" db="EMBL/GenBank/DDBJ databases">
        <authorList>
            <person name="Sahl J."/>
            <person name="Wagner D."/>
            <person name="Keim P."/>
        </authorList>
    </citation>
    <scope>NUCLEOTIDE SEQUENCE [LARGE SCALE GENOMIC DNA]</scope>
    <source>
        <strain evidence="2 3">BDU18</strain>
    </source>
</reference>
<evidence type="ECO:0000313" key="2">
    <source>
        <dbReference type="EMBL" id="KWZ37372.1"/>
    </source>
</evidence>
<dbReference type="InterPro" id="IPR000073">
    <property type="entry name" value="AB_hydrolase_1"/>
</dbReference>
<dbReference type="SUPFAM" id="SSF53474">
    <property type="entry name" value="alpha/beta-Hydrolases"/>
    <property type="match status" value="1"/>
</dbReference>
<dbReference type="GO" id="GO:0016787">
    <property type="term" value="F:hydrolase activity"/>
    <property type="evidence" value="ECO:0007669"/>
    <property type="project" value="UniProtKB-KW"/>
</dbReference>
<dbReference type="EMBL" id="LNJQ01000004">
    <property type="protein sequence ID" value="KWZ37372.1"/>
    <property type="molecule type" value="Genomic_DNA"/>
</dbReference>
<dbReference type="PANTHER" id="PTHR43194">
    <property type="entry name" value="HYDROLASE ALPHA/BETA FOLD FAMILY"/>
    <property type="match status" value="1"/>
</dbReference>
<keyword evidence="2" id="KW-0378">Hydrolase</keyword>
<organism evidence="2 3">
    <name type="scientific">Burkholderia savannae</name>
    <dbReference type="NCBI Taxonomy" id="1637837"/>
    <lineage>
        <taxon>Bacteria</taxon>
        <taxon>Pseudomonadati</taxon>
        <taxon>Pseudomonadota</taxon>
        <taxon>Betaproteobacteria</taxon>
        <taxon>Burkholderiales</taxon>
        <taxon>Burkholderiaceae</taxon>
        <taxon>Burkholderia</taxon>
        <taxon>pseudomallei group</taxon>
    </lineage>
</organism>
<proteinExistence type="predicted"/>
<dbReference type="InterPro" id="IPR029058">
    <property type="entry name" value="AB_hydrolase_fold"/>
</dbReference>
<dbReference type="Proteomes" id="UP000070255">
    <property type="component" value="Unassembled WGS sequence"/>
</dbReference>
<dbReference type="InterPro" id="IPR050228">
    <property type="entry name" value="Carboxylesterase_BioH"/>
</dbReference>
<protein>
    <submittedName>
        <fullName evidence="2">Alpha/beta hydrolase</fullName>
    </submittedName>
</protein>
<dbReference type="PANTHER" id="PTHR43194:SF2">
    <property type="entry name" value="PEROXISOMAL MEMBRANE PROTEIN LPX1"/>
    <property type="match status" value="1"/>
</dbReference>
<accession>A0ABR5T2B1</accession>
<feature type="domain" description="AB hydrolase-1" evidence="1">
    <location>
        <begin position="30"/>
        <end position="259"/>
    </location>
</feature>
<keyword evidence="3" id="KW-1185">Reference proteome</keyword>
<evidence type="ECO:0000259" key="1">
    <source>
        <dbReference type="Pfam" id="PF00561"/>
    </source>
</evidence>
<comment type="caution">
    <text evidence="2">The sequence shown here is derived from an EMBL/GenBank/DDBJ whole genome shotgun (WGS) entry which is preliminary data.</text>
</comment>
<evidence type="ECO:0000313" key="3">
    <source>
        <dbReference type="Proteomes" id="UP000070255"/>
    </source>
</evidence>
<dbReference type="Gene3D" id="3.40.50.1820">
    <property type="entry name" value="alpha/beta hydrolase"/>
    <property type="match status" value="1"/>
</dbReference>
<name>A0ABR5T2B1_9BURK</name>
<dbReference type="Pfam" id="PF00561">
    <property type="entry name" value="Abhydrolase_1"/>
    <property type="match status" value="1"/>
</dbReference>
<sequence length="279" mass="29820">MNHLSSPDTATTLEISGGIRMPYVRTGNGPAVLFVHGSLCDFRFWHAQSSGLAAHFDCIAPSLTHYWPAPHAASLPPFSWSTHADQVGAFIERLDIGAVHLVGHSRGGCVAFHVAARFPSLVRSLTLADPGGSLAGPAAEDAKASLDTKRLRSRAVALIAQGETDAGLELFVDSVSRPGTWRKSTRVFRTMATDNAHTLAMQLRDPLPAYAAETARGVACPALLIDGEKSPAHFHANVDALSRWMPNASRATIAGASHGMNLARPSAFNRHLREFFLSA</sequence>
<gene>
    <name evidence="2" type="ORF">WS72_20500</name>
</gene>